<comment type="similarity">
    <text evidence="1">Belongs to the UPF0310 family.</text>
</comment>
<dbReference type="AlphaFoldDB" id="A0A377Q7E5"/>
<evidence type="ECO:0000313" key="3">
    <source>
        <dbReference type="EMBL" id="STQ91184.1"/>
    </source>
</evidence>
<evidence type="ECO:0000259" key="2">
    <source>
        <dbReference type="Pfam" id="PF01878"/>
    </source>
</evidence>
<dbReference type="Pfam" id="PF01878">
    <property type="entry name" value="EVE"/>
    <property type="match status" value="1"/>
</dbReference>
<accession>A0A377Q7E5</accession>
<dbReference type="CDD" id="cd21132">
    <property type="entry name" value="EVE-like"/>
    <property type="match status" value="1"/>
</dbReference>
<dbReference type="OrthoDB" id="9793567at2"/>
<dbReference type="Proteomes" id="UP000295794">
    <property type="component" value="Unassembled WGS sequence"/>
</dbReference>
<proteinExistence type="inferred from homology"/>
<evidence type="ECO:0000256" key="1">
    <source>
        <dbReference type="HAMAP-Rule" id="MF_00771"/>
    </source>
</evidence>
<dbReference type="InterPro" id="IPR022996">
    <property type="entry name" value="UPF0310"/>
</dbReference>
<dbReference type="RefSeq" id="WP_115227425.1">
    <property type="nucleotide sequence ID" value="NZ_CAWOLO010000003.1"/>
</dbReference>
<reference evidence="3 5" key="1">
    <citation type="submission" date="2018-06" db="EMBL/GenBank/DDBJ databases">
        <authorList>
            <consortium name="Pathogen Informatics"/>
            <person name="Doyle S."/>
        </authorList>
    </citation>
    <scope>NUCLEOTIDE SEQUENCE [LARGE SCALE GENOMIC DNA]</scope>
    <source>
        <strain evidence="3 5">NCTC11159</strain>
    </source>
</reference>
<reference evidence="4 6" key="2">
    <citation type="submission" date="2019-03" db="EMBL/GenBank/DDBJ databases">
        <title>Genomic Encyclopedia of Type Strains, Phase IV (KMG-IV): sequencing the most valuable type-strain genomes for metagenomic binning, comparative biology and taxonomic classification.</title>
        <authorList>
            <person name="Goeker M."/>
        </authorList>
    </citation>
    <scope>NUCLEOTIDE SEQUENCE [LARGE SCALE GENOMIC DNA]</scope>
    <source>
        <strain evidence="4 6">DSM 3764</strain>
    </source>
</reference>
<name>A0A377Q7E5_9NEIS</name>
<gene>
    <name evidence="4" type="ORF">EV682_103329</name>
    <name evidence="3" type="ORF">NCTC11159_02256</name>
</gene>
<dbReference type="SUPFAM" id="SSF88697">
    <property type="entry name" value="PUA domain-like"/>
    <property type="match status" value="1"/>
</dbReference>
<keyword evidence="6" id="KW-1185">Reference proteome</keyword>
<dbReference type="InterPro" id="IPR015947">
    <property type="entry name" value="PUA-like_sf"/>
</dbReference>
<dbReference type="Proteomes" id="UP000255108">
    <property type="component" value="Unassembled WGS sequence"/>
</dbReference>
<dbReference type="EMBL" id="SMBT01000003">
    <property type="protein sequence ID" value="TCU88745.1"/>
    <property type="molecule type" value="Genomic_DNA"/>
</dbReference>
<organism evidence="3 5">
    <name type="scientific">Iodobacter fluviatilis</name>
    <dbReference type="NCBI Taxonomy" id="537"/>
    <lineage>
        <taxon>Bacteria</taxon>
        <taxon>Pseudomonadati</taxon>
        <taxon>Pseudomonadota</taxon>
        <taxon>Betaproteobacteria</taxon>
        <taxon>Neisseriales</taxon>
        <taxon>Chitinibacteraceae</taxon>
        <taxon>Iodobacter</taxon>
    </lineage>
</organism>
<evidence type="ECO:0000313" key="6">
    <source>
        <dbReference type="Proteomes" id="UP000295794"/>
    </source>
</evidence>
<dbReference type="EMBL" id="UGHR01000001">
    <property type="protein sequence ID" value="STQ91184.1"/>
    <property type="molecule type" value="Genomic_DNA"/>
</dbReference>
<dbReference type="NCBIfam" id="NF002616">
    <property type="entry name" value="PRK02268.1-2"/>
    <property type="match status" value="1"/>
</dbReference>
<protein>
    <recommendedName>
        <fullName evidence="1">UPF0310 protein EV682_103329</fullName>
    </recommendedName>
</protein>
<sequence>MKNWIAVVCATHVARGREGGFMQVCHGKAGPLKRIQPGDRVVYYSPTTEMGGKDKLQSFTAIGVVRAGEPYPFDMGGGFIPYRKDVDWWPAQQATIQPLLERLEFSKGVRQWGAPFRFGLFAISAHDMQIIANAMGLNIGAPPLYLSNGGPNQTVFPF</sequence>
<evidence type="ECO:0000313" key="5">
    <source>
        <dbReference type="Proteomes" id="UP000255108"/>
    </source>
</evidence>
<evidence type="ECO:0000313" key="4">
    <source>
        <dbReference type="EMBL" id="TCU88745.1"/>
    </source>
</evidence>
<feature type="domain" description="EVE" evidence="2">
    <location>
        <begin position="3"/>
        <end position="133"/>
    </location>
</feature>
<dbReference type="HAMAP" id="MF_00771">
    <property type="entry name" value="UPF0310"/>
    <property type="match status" value="1"/>
</dbReference>
<dbReference type="Gene3D" id="3.10.590.10">
    <property type="entry name" value="ph1033 like domains"/>
    <property type="match status" value="1"/>
</dbReference>
<dbReference type="InterPro" id="IPR002740">
    <property type="entry name" value="EVE_domain"/>
</dbReference>